<dbReference type="NCBIfam" id="NF002769">
    <property type="entry name" value="PRK02853.1"/>
    <property type="match status" value="1"/>
</dbReference>
<gene>
    <name evidence="1" type="ORF">FJU11_15945</name>
</gene>
<dbReference type="Proteomes" id="UP000320314">
    <property type="component" value="Unassembled WGS sequence"/>
</dbReference>
<evidence type="ECO:0000313" key="2">
    <source>
        <dbReference type="Proteomes" id="UP000320314"/>
    </source>
</evidence>
<name>A0A506TZP1_9HYPH</name>
<proteinExistence type="predicted"/>
<accession>A0A506TZP1</accession>
<sequence>MIAGAQRVFYAISDVPAARTRSTRGQRVRRFAKTLEGSTVPGGDKTNRLSEVTLDESIAPGTLAVERECAAAISDLVGEGTFEPIGRTGGPFRLNLSMVEGRLAFAVADAKGEALVTHLLAASPLRRVVRDYAAICESHREAVRSASPSGLEAIDMARRGLHNEGSEILVERLKGKIRVDFPTARRLFTLICLLLGRN</sequence>
<evidence type="ECO:0000313" key="1">
    <source>
        <dbReference type="EMBL" id="TPW26195.1"/>
    </source>
</evidence>
<reference evidence="1 2" key="1">
    <citation type="submission" date="2019-06" db="EMBL/GenBank/DDBJ databases">
        <authorList>
            <person name="Li M."/>
        </authorList>
    </citation>
    <scope>NUCLEOTIDE SEQUENCE [LARGE SCALE GENOMIC DNA]</scope>
    <source>
        <strain evidence="1 2">BGMRC6574</strain>
    </source>
</reference>
<protein>
    <submittedName>
        <fullName evidence="1">UPF0262 family protein</fullName>
    </submittedName>
</protein>
<comment type="caution">
    <text evidence="1">The sequence shown here is derived from an EMBL/GenBank/DDBJ whole genome shotgun (WGS) entry which is preliminary data.</text>
</comment>
<dbReference type="AlphaFoldDB" id="A0A506TZP1"/>
<dbReference type="EMBL" id="VHLH01000035">
    <property type="protein sequence ID" value="TPW26195.1"/>
    <property type="molecule type" value="Genomic_DNA"/>
</dbReference>
<dbReference type="OrthoDB" id="9798434at2"/>
<keyword evidence="2" id="KW-1185">Reference proteome</keyword>
<organism evidence="1 2">
    <name type="scientific">Pararhizobium mangrovi</name>
    <dbReference type="NCBI Taxonomy" id="2590452"/>
    <lineage>
        <taxon>Bacteria</taxon>
        <taxon>Pseudomonadati</taxon>
        <taxon>Pseudomonadota</taxon>
        <taxon>Alphaproteobacteria</taxon>
        <taxon>Hyphomicrobiales</taxon>
        <taxon>Rhizobiaceae</taxon>
        <taxon>Rhizobium/Agrobacterium group</taxon>
        <taxon>Pararhizobium</taxon>
    </lineage>
</organism>
<dbReference type="InterPro" id="IPR008321">
    <property type="entry name" value="UCP032146"/>
</dbReference>
<dbReference type="Pfam" id="PF06793">
    <property type="entry name" value="UPF0262"/>
    <property type="match status" value="1"/>
</dbReference>